<gene>
    <name evidence="1" type="ORF">INT44_002657</name>
</gene>
<name>A0A8H7U8V9_9FUNG</name>
<dbReference type="Proteomes" id="UP000612746">
    <property type="component" value="Unassembled WGS sequence"/>
</dbReference>
<dbReference type="EMBL" id="JAEPRA010000022">
    <property type="protein sequence ID" value="KAG2172642.1"/>
    <property type="molecule type" value="Genomic_DNA"/>
</dbReference>
<accession>A0A8H7U8V9</accession>
<organism evidence="1 2">
    <name type="scientific">Umbelopsis vinacea</name>
    <dbReference type="NCBI Taxonomy" id="44442"/>
    <lineage>
        <taxon>Eukaryota</taxon>
        <taxon>Fungi</taxon>
        <taxon>Fungi incertae sedis</taxon>
        <taxon>Mucoromycota</taxon>
        <taxon>Mucoromycotina</taxon>
        <taxon>Umbelopsidomycetes</taxon>
        <taxon>Umbelopsidales</taxon>
        <taxon>Umbelopsidaceae</taxon>
        <taxon>Umbelopsis</taxon>
    </lineage>
</organism>
<comment type="caution">
    <text evidence="1">The sequence shown here is derived from an EMBL/GenBank/DDBJ whole genome shotgun (WGS) entry which is preliminary data.</text>
</comment>
<keyword evidence="2" id="KW-1185">Reference proteome</keyword>
<evidence type="ECO:0000313" key="2">
    <source>
        <dbReference type="Proteomes" id="UP000612746"/>
    </source>
</evidence>
<sequence length="91" mass="9936">MGQENMATFSEKISVIYTDETGFATVTADGEILIPIRGTPTIVGTGFRANRLRLRQYLLDGLNLERGVEVSGVEFSVMVSSLLKPTKAHYG</sequence>
<dbReference type="OrthoDB" id="655030at2759"/>
<proteinExistence type="predicted"/>
<evidence type="ECO:0000313" key="1">
    <source>
        <dbReference type="EMBL" id="KAG2172642.1"/>
    </source>
</evidence>
<protein>
    <submittedName>
        <fullName evidence="1">Uncharacterized protein</fullName>
    </submittedName>
</protein>
<dbReference type="AlphaFoldDB" id="A0A8H7U8V9"/>
<reference evidence="1" key="1">
    <citation type="submission" date="2020-12" db="EMBL/GenBank/DDBJ databases">
        <title>Metabolic potential, ecology and presence of endohyphal bacteria is reflected in genomic diversity of Mucoromycotina.</title>
        <authorList>
            <person name="Muszewska A."/>
            <person name="Okrasinska A."/>
            <person name="Steczkiewicz K."/>
            <person name="Drgas O."/>
            <person name="Orlowska M."/>
            <person name="Perlinska-Lenart U."/>
            <person name="Aleksandrzak-Piekarczyk T."/>
            <person name="Szatraj K."/>
            <person name="Zielenkiewicz U."/>
            <person name="Pilsyk S."/>
            <person name="Malc E."/>
            <person name="Mieczkowski P."/>
            <person name="Kruszewska J.S."/>
            <person name="Biernat P."/>
            <person name="Pawlowska J."/>
        </authorList>
    </citation>
    <scope>NUCLEOTIDE SEQUENCE</scope>
    <source>
        <strain evidence="1">WA0000051536</strain>
    </source>
</reference>